<evidence type="ECO:0000313" key="2">
    <source>
        <dbReference type="EMBL" id="KAL0479819.1"/>
    </source>
</evidence>
<reference evidence="2 3" key="1">
    <citation type="submission" date="2024-03" db="EMBL/GenBank/DDBJ databases">
        <title>The Acrasis kona genome and developmental transcriptomes reveal deep origins of eukaryotic multicellular pathways.</title>
        <authorList>
            <person name="Sheikh S."/>
            <person name="Fu C.-J."/>
            <person name="Brown M.W."/>
            <person name="Baldauf S.L."/>
        </authorList>
    </citation>
    <scope>NUCLEOTIDE SEQUENCE [LARGE SCALE GENOMIC DNA]</scope>
    <source>
        <strain evidence="2 3">ATCC MYA-3509</strain>
    </source>
</reference>
<keyword evidence="1" id="KW-0472">Membrane</keyword>
<keyword evidence="3" id="KW-1185">Reference proteome</keyword>
<name>A0AAW2YT68_9EUKA</name>
<dbReference type="AlphaFoldDB" id="A0AAW2YT68"/>
<proteinExistence type="predicted"/>
<sequence>MNLALKAVDKFSKKDSVNAINIVTASYLDPRRYNKFVLVWSYLAALGVFQLMQYKWIYNRSIEWDKRLQKWRKQIEGIDPDNPEEIYDWYTFQEDYLPQSVDKALQTFAETQQNIIPLSIMGSSYVDRVNVVFPDDNSSNKIPTEPYKIARNDGVVQYSVEEISEHMVEMLNNSQRDLVNLDYQSLDAKLKPSWKSRFLMAPDSLPTIQEMQEFEEFNPLEPTQLKYDDQGEKEDEFESYFLEEFLDEIDDHVQNLPSTKQTQKERDDYILGDIEQNRKDIIIQAINDIRTKTPQSS</sequence>
<accession>A0AAW2YT68</accession>
<keyword evidence="1" id="KW-0812">Transmembrane</keyword>
<dbReference type="Proteomes" id="UP001431209">
    <property type="component" value="Unassembled WGS sequence"/>
</dbReference>
<gene>
    <name evidence="2" type="ORF">AKO1_007438</name>
</gene>
<dbReference type="EMBL" id="JAOPGA020000603">
    <property type="protein sequence ID" value="KAL0479819.1"/>
    <property type="molecule type" value="Genomic_DNA"/>
</dbReference>
<organism evidence="2 3">
    <name type="scientific">Acrasis kona</name>
    <dbReference type="NCBI Taxonomy" id="1008807"/>
    <lineage>
        <taxon>Eukaryota</taxon>
        <taxon>Discoba</taxon>
        <taxon>Heterolobosea</taxon>
        <taxon>Tetramitia</taxon>
        <taxon>Eutetramitia</taxon>
        <taxon>Acrasidae</taxon>
        <taxon>Acrasis</taxon>
    </lineage>
</organism>
<comment type="caution">
    <text evidence="2">The sequence shown here is derived from an EMBL/GenBank/DDBJ whole genome shotgun (WGS) entry which is preliminary data.</text>
</comment>
<protein>
    <recommendedName>
        <fullName evidence="4">ATP synthase F0 subunit 8</fullName>
    </recommendedName>
</protein>
<feature type="transmembrane region" description="Helical" evidence="1">
    <location>
        <begin position="37"/>
        <end position="57"/>
    </location>
</feature>
<keyword evidence="1" id="KW-1133">Transmembrane helix</keyword>
<evidence type="ECO:0008006" key="4">
    <source>
        <dbReference type="Google" id="ProtNLM"/>
    </source>
</evidence>
<evidence type="ECO:0000256" key="1">
    <source>
        <dbReference type="SAM" id="Phobius"/>
    </source>
</evidence>
<evidence type="ECO:0000313" key="3">
    <source>
        <dbReference type="Proteomes" id="UP001431209"/>
    </source>
</evidence>